<proteinExistence type="inferred from homology"/>
<dbReference type="InterPro" id="IPR019427">
    <property type="entry name" value="7TM_GPCR_serpentine_rcpt_Srw"/>
</dbReference>
<organism evidence="11 12">
    <name type="scientific">Candidula unifasciata</name>
    <dbReference type="NCBI Taxonomy" id="100452"/>
    <lineage>
        <taxon>Eukaryota</taxon>
        <taxon>Metazoa</taxon>
        <taxon>Spiralia</taxon>
        <taxon>Lophotrochozoa</taxon>
        <taxon>Mollusca</taxon>
        <taxon>Gastropoda</taxon>
        <taxon>Heterobranchia</taxon>
        <taxon>Euthyneura</taxon>
        <taxon>Panpulmonata</taxon>
        <taxon>Eupulmonata</taxon>
        <taxon>Stylommatophora</taxon>
        <taxon>Helicina</taxon>
        <taxon>Helicoidea</taxon>
        <taxon>Geomitridae</taxon>
        <taxon>Candidula</taxon>
    </lineage>
</organism>
<keyword evidence="3 9" id="KW-1133">Transmembrane helix</keyword>
<evidence type="ECO:0000313" key="12">
    <source>
        <dbReference type="Proteomes" id="UP000678393"/>
    </source>
</evidence>
<evidence type="ECO:0000256" key="5">
    <source>
        <dbReference type="ARBA" id="ARBA00023136"/>
    </source>
</evidence>
<dbReference type="PANTHER" id="PTHR24243:SF233">
    <property type="entry name" value="THYROTROPIN-RELEASING HORMONE RECEPTOR"/>
    <property type="match status" value="1"/>
</dbReference>
<dbReference type="GO" id="GO:0008528">
    <property type="term" value="F:G protein-coupled peptide receptor activity"/>
    <property type="evidence" value="ECO:0007669"/>
    <property type="project" value="InterPro"/>
</dbReference>
<dbReference type="GO" id="GO:0005886">
    <property type="term" value="C:plasma membrane"/>
    <property type="evidence" value="ECO:0007669"/>
    <property type="project" value="TreeGrafter"/>
</dbReference>
<keyword evidence="7 8" id="KW-0807">Transducer</keyword>
<evidence type="ECO:0000256" key="4">
    <source>
        <dbReference type="ARBA" id="ARBA00023040"/>
    </source>
</evidence>
<dbReference type="PRINTS" id="PR00237">
    <property type="entry name" value="GPCRRHODOPSN"/>
</dbReference>
<gene>
    <name evidence="11" type="ORF">CUNI_LOCUS5982</name>
</gene>
<evidence type="ECO:0000256" key="9">
    <source>
        <dbReference type="SAM" id="Phobius"/>
    </source>
</evidence>
<dbReference type="InterPro" id="IPR000276">
    <property type="entry name" value="GPCR_Rhodpsn"/>
</dbReference>
<feature type="domain" description="G-protein coupled receptors family 1 profile" evidence="10">
    <location>
        <begin position="61"/>
        <end position="338"/>
    </location>
</feature>
<keyword evidence="6 8" id="KW-0675">Receptor</keyword>
<evidence type="ECO:0000259" key="10">
    <source>
        <dbReference type="PROSITE" id="PS50262"/>
    </source>
</evidence>
<comment type="caution">
    <text evidence="11">The sequence shown here is derived from an EMBL/GenBank/DDBJ whole genome shotgun (WGS) entry which is preliminary data.</text>
</comment>
<feature type="transmembrane region" description="Helical" evidence="9">
    <location>
        <begin position="123"/>
        <end position="144"/>
    </location>
</feature>
<feature type="transmembrane region" description="Helical" evidence="9">
    <location>
        <begin position="275"/>
        <end position="295"/>
    </location>
</feature>
<protein>
    <recommendedName>
        <fullName evidence="10">G-protein coupled receptors family 1 profile domain-containing protein</fullName>
    </recommendedName>
</protein>
<dbReference type="Proteomes" id="UP000678393">
    <property type="component" value="Unassembled WGS sequence"/>
</dbReference>
<feature type="transmembrane region" description="Helical" evidence="9">
    <location>
        <begin position="226"/>
        <end position="245"/>
    </location>
</feature>
<dbReference type="PROSITE" id="PS50262">
    <property type="entry name" value="G_PROTEIN_RECEP_F1_2"/>
    <property type="match status" value="1"/>
</dbReference>
<name>A0A8S3YTN3_9EUPU</name>
<feature type="transmembrane region" description="Helical" evidence="9">
    <location>
        <begin position="315"/>
        <end position="345"/>
    </location>
</feature>
<feature type="transmembrane region" description="Helical" evidence="9">
    <location>
        <begin position="44"/>
        <end position="70"/>
    </location>
</feature>
<reference evidence="11" key="1">
    <citation type="submission" date="2021-04" db="EMBL/GenBank/DDBJ databases">
        <authorList>
            <consortium name="Molecular Ecology Group"/>
        </authorList>
    </citation>
    <scope>NUCLEOTIDE SEQUENCE</scope>
</reference>
<evidence type="ECO:0000256" key="6">
    <source>
        <dbReference type="ARBA" id="ARBA00023170"/>
    </source>
</evidence>
<keyword evidence="4 8" id="KW-0297">G-protein coupled receptor</keyword>
<evidence type="ECO:0000256" key="7">
    <source>
        <dbReference type="ARBA" id="ARBA00023224"/>
    </source>
</evidence>
<comment type="subcellular location">
    <subcellularLocation>
        <location evidence="1">Membrane</location>
        <topology evidence="1">Multi-pass membrane protein</topology>
    </subcellularLocation>
</comment>
<dbReference type="Pfam" id="PF10324">
    <property type="entry name" value="7TM_GPCR_Srw"/>
    <property type="match status" value="1"/>
</dbReference>
<dbReference type="SUPFAM" id="SSF81321">
    <property type="entry name" value="Family A G protein-coupled receptor-like"/>
    <property type="match status" value="1"/>
</dbReference>
<evidence type="ECO:0000256" key="2">
    <source>
        <dbReference type="ARBA" id="ARBA00022692"/>
    </source>
</evidence>
<dbReference type="EMBL" id="CAJHNH020000891">
    <property type="protein sequence ID" value="CAG5120424.1"/>
    <property type="molecule type" value="Genomic_DNA"/>
</dbReference>
<dbReference type="InterPro" id="IPR017452">
    <property type="entry name" value="GPCR_Rhodpsn_7TM"/>
</dbReference>
<dbReference type="OrthoDB" id="6126039at2759"/>
<sequence>MPASVEVSVTQARVTLRVPVVIKALVFKPSEIIMSTEARKISEIILDFVLSFTISNIGIVANVLVIMVFIKQGFKESVNISMTTIAVWDLAKCLAASMQRMAGPMATWSEADAESWTNISVVAFNHLICYSTYVTSVLAAYVAVERCLCVCIPFKVKWLITPKVALSISLTISVVIFGLFVVMSGIYDIVWVYSDVYNQTIAIYLKNDFYYANEYLLFEYYNLSGILWPLVSFVVIVFCTLIIVYKLKESTKFRSGHAEAKGQSTIQLSTRDKQVVKMLLVIVGVYVFSLFPRIAHYIAKYIIHEFYFLRLYHNFFVFVCYFLWIFDLINGAVNFFIFFAMSTSFRATFYKMFKRQTQAKSNSLTENSNIDA</sequence>
<keyword evidence="12" id="KW-1185">Reference proteome</keyword>
<accession>A0A8S3YTN3</accession>
<dbReference type="PROSITE" id="PS00237">
    <property type="entry name" value="G_PROTEIN_RECEP_F1_1"/>
    <property type="match status" value="1"/>
</dbReference>
<evidence type="ECO:0000256" key="8">
    <source>
        <dbReference type="RuleBase" id="RU000688"/>
    </source>
</evidence>
<dbReference type="Gene3D" id="1.20.1070.10">
    <property type="entry name" value="Rhodopsin 7-helix transmembrane proteins"/>
    <property type="match status" value="1"/>
</dbReference>
<evidence type="ECO:0000256" key="3">
    <source>
        <dbReference type="ARBA" id="ARBA00022989"/>
    </source>
</evidence>
<dbReference type="AlphaFoldDB" id="A0A8S3YTN3"/>
<dbReference type="PANTHER" id="PTHR24243">
    <property type="entry name" value="G-PROTEIN COUPLED RECEPTOR"/>
    <property type="match status" value="1"/>
</dbReference>
<keyword evidence="2 8" id="KW-0812">Transmembrane</keyword>
<keyword evidence="5 9" id="KW-0472">Membrane</keyword>
<evidence type="ECO:0000256" key="1">
    <source>
        <dbReference type="ARBA" id="ARBA00004141"/>
    </source>
</evidence>
<feature type="transmembrane region" description="Helical" evidence="9">
    <location>
        <begin position="164"/>
        <end position="187"/>
    </location>
</feature>
<evidence type="ECO:0000313" key="11">
    <source>
        <dbReference type="EMBL" id="CAG5120424.1"/>
    </source>
</evidence>
<comment type="similarity">
    <text evidence="8">Belongs to the G-protein coupled receptor 1 family.</text>
</comment>